<reference evidence="2 3" key="1">
    <citation type="submission" date="2017-11" db="EMBL/GenBank/DDBJ databases">
        <title>Animal gut microbial communities from fecal samples from Wisconsin, USA.</title>
        <authorList>
            <person name="Neumann A."/>
        </authorList>
    </citation>
    <scope>NUCLEOTIDE SEQUENCE [LARGE SCALE GENOMIC DNA]</scope>
    <source>
        <strain evidence="2 3">UWS3</strain>
    </source>
</reference>
<organism evidence="2 3">
    <name type="scientific">Hallerella succinigenes</name>
    <dbReference type="NCBI Taxonomy" id="1896222"/>
    <lineage>
        <taxon>Bacteria</taxon>
        <taxon>Pseudomonadati</taxon>
        <taxon>Fibrobacterota</taxon>
        <taxon>Fibrobacteria</taxon>
        <taxon>Fibrobacterales</taxon>
        <taxon>Fibrobacteraceae</taxon>
        <taxon>Hallerella</taxon>
    </lineage>
</organism>
<dbReference type="Pfam" id="PF00403">
    <property type="entry name" value="HMA"/>
    <property type="match status" value="1"/>
</dbReference>
<name>A0A2M9A818_9BACT</name>
<dbReference type="EMBL" id="PGEX01000001">
    <property type="protein sequence ID" value="PJJ41859.1"/>
    <property type="molecule type" value="Genomic_DNA"/>
</dbReference>
<keyword evidence="3" id="KW-1185">Reference proteome</keyword>
<dbReference type="CDD" id="cd00371">
    <property type="entry name" value="HMA"/>
    <property type="match status" value="1"/>
</dbReference>
<evidence type="ECO:0000259" key="1">
    <source>
        <dbReference type="PROSITE" id="PS50846"/>
    </source>
</evidence>
<evidence type="ECO:0000313" key="3">
    <source>
        <dbReference type="Proteomes" id="UP000231134"/>
    </source>
</evidence>
<evidence type="ECO:0000313" key="2">
    <source>
        <dbReference type="EMBL" id="PJJ41859.1"/>
    </source>
</evidence>
<dbReference type="GO" id="GO:0046872">
    <property type="term" value="F:metal ion binding"/>
    <property type="evidence" value="ECO:0007669"/>
    <property type="project" value="InterPro"/>
</dbReference>
<proteinExistence type="predicted"/>
<comment type="caution">
    <text evidence="2">The sequence shown here is derived from an EMBL/GenBank/DDBJ whole genome shotgun (WGS) entry which is preliminary data.</text>
</comment>
<gene>
    <name evidence="2" type="ORF">BGX16_1862</name>
</gene>
<accession>A0A2M9A818</accession>
<dbReference type="Proteomes" id="UP000231134">
    <property type="component" value="Unassembled WGS sequence"/>
</dbReference>
<dbReference type="AlphaFoldDB" id="A0A2M9A818"/>
<dbReference type="SUPFAM" id="SSF55008">
    <property type="entry name" value="HMA, heavy metal-associated domain"/>
    <property type="match status" value="1"/>
</dbReference>
<dbReference type="PROSITE" id="PS50846">
    <property type="entry name" value="HMA_2"/>
    <property type="match status" value="1"/>
</dbReference>
<dbReference type="RefSeq" id="WP_100425779.1">
    <property type="nucleotide sequence ID" value="NZ_JAXFBG010000103.1"/>
</dbReference>
<dbReference type="Gene3D" id="3.30.70.100">
    <property type="match status" value="1"/>
</dbReference>
<dbReference type="InterPro" id="IPR036163">
    <property type="entry name" value="HMA_dom_sf"/>
</dbReference>
<dbReference type="InterPro" id="IPR006121">
    <property type="entry name" value="HMA_dom"/>
</dbReference>
<sequence>MKKSYKIDVDCPVCAGKMESAAKNTAGVKDASVNFMLLKMKVEFDEGADETAVMTAVRENCKKVESDCEVFF</sequence>
<protein>
    <submittedName>
        <fullName evidence="2">Heavy-metal-associated domain-containing protein</fullName>
    </submittedName>
</protein>
<dbReference type="OrthoDB" id="7068874at2"/>
<feature type="domain" description="HMA" evidence="1">
    <location>
        <begin position="1"/>
        <end position="69"/>
    </location>
</feature>